<evidence type="ECO:0000256" key="1">
    <source>
        <dbReference type="SAM" id="SignalP"/>
    </source>
</evidence>
<evidence type="ECO:0000313" key="3">
    <source>
        <dbReference type="EMBL" id="SMX32403.1"/>
    </source>
</evidence>
<name>A0A238JPN2_9RHOB</name>
<keyword evidence="4" id="KW-1185">Reference proteome</keyword>
<dbReference type="EMBL" id="FXYE01000001">
    <property type="protein sequence ID" value="SMX32403.1"/>
    <property type="molecule type" value="Genomic_DNA"/>
</dbReference>
<proteinExistence type="predicted"/>
<protein>
    <recommendedName>
        <fullName evidence="2">Rhodanese domain-containing protein</fullName>
    </recommendedName>
</protein>
<feature type="chain" id="PRO_5013371368" description="Rhodanese domain-containing protein" evidence="1">
    <location>
        <begin position="19"/>
        <end position="179"/>
    </location>
</feature>
<gene>
    <name evidence="3" type="ORF">COL8621_00805</name>
</gene>
<feature type="domain" description="Rhodanese" evidence="2">
    <location>
        <begin position="126"/>
        <end position="172"/>
    </location>
</feature>
<dbReference type="CDD" id="cd00158">
    <property type="entry name" value="RHOD"/>
    <property type="match status" value="1"/>
</dbReference>
<dbReference type="InterPro" id="IPR022376">
    <property type="entry name" value="PQQ_CXXCW"/>
</dbReference>
<evidence type="ECO:0000313" key="4">
    <source>
        <dbReference type="Proteomes" id="UP000202922"/>
    </source>
</evidence>
<dbReference type="NCBIfam" id="TIGR03865">
    <property type="entry name" value="PQQ_CXXCW"/>
    <property type="match status" value="1"/>
</dbReference>
<evidence type="ECO:0000259" key="2">
    <source>
        <dbReference type="PROSITE" id="PS50206"/>
    </source>
</evidence>
<keyword evidence="1" id="KW-0732">Signal</keyword>
<dbReference type="Pfam" id="PF00581">
    <property type="entry name" value="Rhodanese"/>
    <property type="match status" value="1"/>
</dbReference>
<dbReference type="PROSITE" id="PS50206">
    <property type="entry name" value="RHODANESE_3"/>
    <property type="match status" value="1"/>
</dbReference>
<dbReference type="Gene3D" id="3.40.250.10">
    <property type="entry name" value="Rhodanese-like domain"/>
    <property type="match status" value="1"/>
</dbReference>
<accession>A0A238JPN2</accession>
<dbReference type="Proteomes" id="UP000202922">
    <property type="component" value="Unassembled WGS sequence"/>
</dbReference>
<dbReference type="InterPro" id="IPR001763">
    <property type="entry name" value="Rhodanese-like_dom"/>
</dbReference>
<reference evidence="4" key="1">
    <citation type="submission" date="2017-05" db="EMBL/GenBank/DDBJ databases">
        <authorList>
            <person name="Rodrigo-Torres L."/>
            <person name="Arahal R. D."/>
            <person name="Lucena T."/>
        </authorList>
    </citation>
    <scope>NUCLEOTIDE SEQUENCE [LARGE SCALE GENOMIC DNA]</scope>
    <source>
        <strain evidence="4">CECT 8621</strain>
    </source>
</reference>
<dbReference type="AlphaFoldDB" id="A0A238JPN2"/>
<dbReference type="InterPro" id="IPR036873">
    <property type="entry name" value="Rhodanese-like_dom_sf"/>
</dbReference>
<dbReference type="RefSeq" id="WP_093966005.1">
    <property type="nucleotide sequence ID" value="NZ_FXYE01000001.1"/>
</dbReference>
<organism evidence="3 4">
    <name type="scientific">Actibacterium lipolyticum</name>
    <dbReference type="NCBI Taxonomy" id="1524263"/>
    <lineage>
        <taxon>Bacteria</taxon>
        <taxon>Pseudomonadati</taxon>
        <taxon>Pseudomonadota</taxon>
        <taxon>Alphaproteobacteria</taxon>
        <taxon>Rhodobacterales</taxon>
        <taxon>Roseobacteraceae</taxon>
        <taxon>Actibacterium</taxon>
    </lineage>
</organism>
<sequence>MIRAAAIALCLLPPAAFGQSITEPDDYRHQEYRAPVPVSLKGGIVVNTETAFALWKTGRVAFVDVLPRPPKPKNLPEGTIWRDQPRHSIPGSIWLPNVGYGALAEITHQYFKDGLVKATGGDTDYPVVFFCLDECWMSWNAARRALEYGYQRVYWFPEGTDGWEFEDYPTEVLEAEPEP</sequence>
<dbReference type="SUPFAM" id="SSF52821">
    <property type="entry name" value="Rhodanese/Cell cycle control phosphatase"/>
    <property type="match status" value="1"/>
</dbReference>
<dbReference type="OrthoDB" id="176845at2"/>
<feature type="signal peptide" evidence="1">
    <location>
        <begin position="1"/>
        <end position="18"/>
    </location>
</feature>